<dbReference type="PROSITE" id="PS00745">
    <property type="entry name" value="RF_PROK_I"/>
    <property type="match status" value="1"/>
</dbReference>
<keyword evidence="5" id="KW-1185">Reference proteome</keyword>
<accession>A0ABY9ED01</accession>
<dbReference type="PANTHER" id="PTHR43804:SF7">
    <property type="entry name" value="LD18447P"/>
    <property type="match status" value="1"/>
</dbReference>
<dbReference type="Pfam" id="PF00472">
    <property type="entry name" value="RF-1"/>
    <property type="match status" value="1"/>
</dbReference>
<dbReference type="InterPro" id="IPR045853">
    <property type="entry name" value="Pep_chain_release_fac_I_sf"/>
</dbReference>
<protein>
    <submittedName>
        <fullName evidence="4">Peptide chain release factor H</fullName>
    </submittedName>
</protein>
<dbReference type="InterPro" id="IPR000352">
    <property type="entry name" value="Pep_chain_release_fac_I"/>
</dbReference>
<dbReference type="Gene3D" id="3.30.70.1660">
    <property type="match status" value="1"/>
</dbReference>
<organism evidence="4 5">
    <name type="scientific">Microbulbifer spongiae</name>
    <dbReference type="NCBI Taxonomy" id="2944933"/>
    <lineage>
        <taxon>Bacteria</taxon>
        <taxon>Pseudomonadati</taxon>
        <taxon>Pseudomonadota</taxon>
        <taxon>Gammaproteobacteria</taxon>
        <taxon>Cellvibrionales</taxon>
        <taxon>Microbulbiferaceae</taxon>
        <taxon>Microbulbifer</taxon>
    </lineage>
</organism>
<dbReference type="SUPFAM" id="SSF75620">
    <property type="entry name" value="Release factor"/>
    <property type="match status" value="1"/>
</dbReference>
<dbReference type="Gene3D" id="3.30.160.20">
    <property type="match status" value="1"/>
</dbReference>
<keyword evidence="2" id="KW-0488">Methylation</keyword>
<sequence length="229" mass="26252">MVKENRHHEAVCLQISVGQGPKECGWVVAQLMKRVVREAGKRSISAEIIESLAFDKAMRQQNLIEVDAYLSSLIRLEGIGAKNFARSWSGPILWQGKSRYRPKHKRSNWFVGIEPVFVDDTKEMNMHQLACEITVETMRAGGPGGQHVNKTSSAVRITHRPTGIQVRAESERSQHRNRQQALERLQLKLFAGEAIDRHAQTRDRWLKHYQLVRGNPVRVFHGADFKEKR</sequence>
<gene>
    <name evidence="4" type="primary">prfH</name>
    <name evidence="4" type="ORF">M8T91_01585</name>
</gene>
<reference evidence="4 5" key="1">
    <citation type="submission" date="2022-05" db="EMBL/GenBank/DDBJ databases">
        <title>Microbulbifer sp. nov., isolated from sponge.</title>
        <authorList>
            <person name="Gao L."/>
        </authorList>
    </citation>
    <scope>NUCLEOTIDE SEQUENCE [LARGE SCALE GENOMIC DNA]</scope>
    <source>
        <strain evidence="4 5">MI-G</strain>
    </source>
</reference>
<evidence type="ECO:0000313" key="5">
    <source>
        <dbReference type="Proteomes" id="UP001321520"/>
    </source>
</evidence>
<dbReference type="Proteomes" id="UP001321520">
    <property type="component" value="Chromosome"/>
</dbReference>
<evidence type="ECO:0000259" key="3">
    <source>
        <dbReference type="PROSITE" id="PS00745"/>
    </source>
</evidence>
<dbReference type="RefSeq" id="WP_301416173.1">
    <property type="nucleotide sequence ID" value="NZ_CP098023.1"/>
</dbReference>
<evidence type="ECO:0000313" key="4">
    <source>
        <dbReference type="EMBL" id="WKD50147.1"/>
    </source>
</evidence>
<dbReference type="EMBL" id="CP098023">
    <property type="protein sequence ID" value="WKD50147.1"/>
    <property type="molecule type" value="Genomic_DNA"/>
</dbReference>
<dbReference type="InterPro" id="IPR017509">
    <property type="entry name" value="PrfH"/>
</dbReference>
<evidence type="ECO:0000256" key="1">
    <source>
        <dbReference type="ARBA" id="ARBA00010835"/>
    </source>
</evidence>
<feature type="domain" description="Prokaryotic-type class I peptide chain release factors" evidence="3">
    <location>
        <begin position="139"/>
        <end position="155"/>
    </location>
</feature>
<evidence type="ECO:0000256" key="2">
    <source>
        <dbReference type="ARBA" id="ARBA00022481"/>
    </source>
</evidence>
<dbReference type="PANTHER" id="PTHR43804">
    <property type="entry name" value="LD18447P"/>
    <property type="match status" value="1"/>
</dbReference>
<proteinExistence type="inferred from homology"/>
<comment type="similarity">
    <text evidence="1">Belongs to the prokaryotic/mitochondrial release factor family.</text>
</comment>
<dbReference type="NCBIfam" id="TIGR03072">
    <property type="entry name" value="release_prfH"/>
    <property type="match status" value="1"/>
</dbReference>
<name>A0ABY9ED01_9GAMM</name>
<dbReference type="InterPro" id="IPR050057">
    <property type="entry name" value="Prokaryotic/Mito_RF"/>
</dbReference>